<dbReference type="PROSITE" id="PS51257">
    <property type="entry name" value="PROKAR_LIPOPROTEIN"/>
    <property type="match status" value="1"/>
</dbReference>
<accession>A0A2N1JAE3</accession>
<dbReference type="Proteomes" id="UP000232875">
    <property type="component" value="Unassembled WGS sequence"/>
</dbReference>
<sequence length="442" mass="50081">MLFRMQCLLLVLAACVALCAAKNPLATQDQKALDELSLALSKSPKLDDARKTARDQYVRTLRKYKVLFSSQTWQDLDTTMEELVFSAVQKAVNNNPADPKVYWVDTAQRTHDWFDLQVRGGRYSYDNPDCFYRTVPISSHYTYKLHGRQINGGVSDFSFSLISNPNSQNTVGAIYGKEMQINDNGTYTITINPSHSPGPNHLRSDFRAMQIFARHNVGDWSKETPDELRIELVEKPEHSKPFTNNTILRDAIENLKQSAFFYGFGALDFKTFTVPKNQLHAPEQSQILGTLTSQAQSFGHYDLQDDEALVATITKGKADYFVFPVYTVGMVTAAPRGHQVSLNDVQADQNNDGSYTFVISNKDSGVYNWLDTVGRNQGTIMVRWQGLPTDGSGKKDLHATARVVKLDKLRSTLPQETRFVSKDERQQLLQERAKQYDRLHFQ</sequence>
<keyword evidence="1" id="KW-0732">Signal</keyword>
<evidence type="ECO:0000313" key="2">
    <source>
        <dbReference type="EMBL" id="PKI83526.1"/>
    </source>
</evidence>
<feature type="signal peptide" evidence="1">
    <location>
        <begin position="1"/>
        <end position="21"/>
    </location>
</feature>
<feature type="chain" id="PRO_5014968555" evidence="1">
    <location>
        <begin position="22"/>
        <end position="442"/>
    </location>
</feature>
<dbReference type="OrthoDB" id="3431965at2759"/>
<organism evidence="2 3">
    <name type="scientific">Malassezia vespertilionis</name>
    <dbReference type="NCBI Taxonomy" id="2020962"/>
    <lineage>
        <taxon>Eukaryota</taxon>
        <taxon>Fungi</taxon>
        <taxon>Dikarya</taxon>
        <taxon>Basidiomycota</taxon>
        <taxon>Ustilaginomycotina</taxon>
        <taxon>Malasseziomycetes</taxon>
        <taxon>Malasseziales</taxon>
        <taxon>Malasseziaceae</taxon>
        <taxon>Malassezia</taxon>
    </lineage>
</organism>
<proteinExistence type="predicted"/>
<gene>
    <name evidence="2" type="ORF">MVES_002722</name>
</gene>
<reference evidence="2 3" key="1">
    <citation type="submission" date="2017-10" db="EMBL/GenBank/DDBJ databases">
        <title>A novel species of cold-tolerant Malassezia isolated from bats.</title>
        <authorList>
            <person name="Lorch J.M."/>
            <person name="Palmer J.M."/>
            <person name="Vanderwolf K.J."/>
            <person name="Schmidt K.Z."/>
            <person name="Verant M.L."/>
            <person name="Weller T.J."/>
            <person name="Blehert D.S."/>
        </authorList>
    </citation>
    <scope>NUCLEOTIDE SEQUENCE [LARGE SCALE GENOMIC DNA]</scope>
    <source>
        <strain evidence="2 3">NWHC:44797-103</strain>
    </source>
</reference>
<dbReference type="EMBL" id="KZ454991">
    <property type="protein sequence ID" value="PKI83526.1"/>
    <property type="molecule type" value="Genomic_DNA"/>
</dbReference>
<protein>
    <submittedName>
        <fullName evidence="2">Uncharacterized protein</fullName>
    </submittedName>
</protein>
<evidence type="ECO:0000256" key="1">
    <source>
        <dbReference type="SAM" id="SignalP"/>
    </source>
</evidence>
<dbReference type="AlphaFoldDB" id="A0A2N1JAE3"/>
<keyword evidence="3" id="KW-1185">Reference proteome</keyword>
<evidence type="ECO:0000313" key="3">
    <source>
        <dbReference type="Proteomes" id="UP000232875"/>
    </source>
</evidence>
<name>A0A2N1JAE3_9BASI</name>